<protein>
    <recommendedName>
        <fullName evidence="3">F-box domain-containing protein</fullName>
    </recommendedName>
</protein>
<evidence type="ECO:0000313" key="1">
    <source>
        <dbReference type="EMBL" id="KAL0571041.1"/>
    </source>
</evidence>
<reference evidence="1 2" key="1">
    <citation type="submission" date="2024-02" db="EMBL/GenBank/DDBJ databases">
        <title>A draft genome for the cacao thread blight pathogen Marasmius crinis-equi.</title>
        <authorList>
            <person name="Cohen S.P."/>
            <person name="Baruah I.K."/>
            <person name="Amoako-Attah I."/>
            <person name="Bukari Y."/>
            <person name="Meinhardt L.W."/>
            <person name="Bailey B.A."/>
        </authorList>
    </citation>
    <scope>NUCLEOTIDE SEQUENCE [LARGE SCALE GENOMIC DNA]</scope>
    <source>
        <strain evidence="1 2">GH-76</strain>
    </source>
</reference>
<evidence type="ECO:0008006" key="3">
    <source>
        <dbReference type="Google" id="ProtNLM"/>
    </source>
</evidence>
<organism evidence="1 2">
    <name type="scientific">Marasmius crinis-equi</name>
    <dbReference type="NCBI Taxonomy" id="585013"/>
    <lineage>
        <taxon>Eukaryota</taxon>
        <taxon>Fungi</taxon>
        <taxon>Dikarya</taxon>
        <taxon>Basidiomycota</taxon>
        <taxon>Agaricomycotina</taxon>
        <taxon>Agaricomycetes</taxon>
        <taxon>Agaricomycetidae</taxon>
        <taxon>Agaricales</taxon>
        <taxon>Marasmiineae</taxon>
        <taxon>Marasmiaceae</taxon>
        <taxon>Marasmius</taxon>
    </lineage>
</organism>
<name>A0ABR3F717_9AGAR</name>
<comment type="caution">
    <text evidence="1">The sequence shown here is derived from an EMBL/GenBank/DDBJ whole genome shotgun (WGS) entry which is preliminary data.</text>
</comment>
<keyword evidence="2" id="KW-1185">Reference proteome</keyword>
<dbReference type="Proteomes" id="UP001465976">
    <property type="component" value="Unassembled WGS sequence"/>
</dbReference>
<evidence type="ECO:0000313" key="2">
    <source>
        <dbReference type="Proteomes" id="UP001465976"/>
    </source>
</evidence>
<dbReference type="EMBL" id="JBAHYK010000833">
    <property type="protein sequence ID" value="KAL0571041.1"/>
    <property type="molecule type" value="Genomic_DNA"/>
</dbReference>
<accession>A0ABR3F717</accession>
<sequence>MSTTTTLTRFTQVLDTNYAPSKREREEIRAMIQDPEQEIRRIDEEISRLQARHDELSRFVTSHRMLLSPFRRLPGELWGEIFVRCLPNGSLPVRSLAEAPLLLTGICRTWREVALNTPTLWNAVHISIPPMLSYRGIKKPEDMRFSLLKALQAREQGFKQWLDRSGSLPLTLSLHDLHSDEGRDPENQSEREKLKEKGCLDFMTMVVGFSRRWRSLSLFCLPPSFLRPLEVLTSGDLPLLEEIRDMGTLVHPRSHPFQTPPTAPEIRFPEHSPVLRTLHTNLRTWSDIDLIPVRLARLTVLNLTFRKHADGPSTFQRLAQSCPLLTECTLNLAGWGSSILGVSSPPLSPRAEWAFLRKLDFGVYVPNPPPNYGVPATDIASHVRNILESITTPALTHLRIRQYYPAAISPDQESCDLITNFNADVALYNLIARSRCVLVSLELLIPLGPQFPMVLSLLPSLHTISFDLLASSSGPHVTSHQQRQLDAVLDSLMPTDDGTPCPELKTMQLWSCHPQIAPTVVDFLSLEQCLVL</sequence>
<proteinExistence type="predicted"/>
<gene>
    <name evidence="1" type="ORF">V5O48_010920</name>
</gene>